<dbReference type="AlphaFoldDB" id="A0A2L1CAP0"/>
<accession>A0A2L1CAP0</accession>
<evidence type="ECO:0000313" key="1">
    <source>
        <dbReference type="EMBL" id="AVB76448.1"/>
    </source>
</evidence>
<evidence type="ECO:0000313" key="3">
    <source>
        <dbReference type="Proteomes" id="UP000239462"/>
    </source>
</evidence>
<dbReference type="KEGG" id="mmad:MMJJ_10500"/>
<reference evidence="2 4" key="3">
    <citation type="submission" date="2020-08" db="EMBL/GenBank/DDBJ databases">
        <title>Genomic Encyclopedia of Type Strains, Phase IV (KMG-V): Genome sequencing to study the core and pangenomes of soil and plant-associated prokaryotes.</title>
        <authorList>
            <person name="Whitman W."/>
        </authorList>
    </citation>
    <scope>NUCLEOTIDE SEQUENCE [LARGE SCALE GENOMIC DNA]</scope>
    <source>
        <strain evidence="2 4">D1</strain>
    </source>
</reference>
<proteinExistence type="predicted"/>
<dbReference type="Proteomes" id="UP000239462">
    <property type="component" value="Chromosome"/>
</dbReference>
<dbReference type="InterPro" id="IPR019217">
    <property type="entry name" value="DUF2118"/>
</dbReference>
<dbReference type="EMBL" id="CP026606">
    <property type="protein sequence ID" value="AVB76448.1"/>
    <property type="molecule type" value="Genomic_DNA"/>
</dbReference>
<reference evidence="1" key="2">
    <citation type="submission" date="2018-02" db="EMBL/GenBank/DDBJ databases">
        <title>Complete genome sequence of the Methanococcus maripaludis type strain JJ (DSM 2067), a model for selenoprotein synthesis in Archaea.</title>
        <authorList>
            <person name="Poehlein A."/>
            <person name="Heym D."/>
            <person name="Quitzke V."/>
            <person name="Fersch J."/>
            <person name="Daniel R."/>
            <person name="Rother M."/>
        </authorList>
    </citation>
    <scope>NUCLEOTIDE SEQUENCE [LARGE SCALE GENOMIC DNA]</scope>
    <source>
        <strain evidence="1">DSM 2067</strain>
    </source>
</reference>
<evidence type="ECO:0000313" key="2">
    <source>
        <dbReference type="EMBL" id="MBB6497719.1"/>
    </source>
</evidence>
<sequence>MKIPKIYVEGELNDGDRVAIEKDGNAIIFLEKDEEYSGNGKLLYQVIYDDLAKYMSLDTLKKDVLIQYPDKHTLTYLKAGTKLISVPAEGYKVYPIMDFGFRVLKGYRLATLESKKGDLRYVNSPVSGTVIFMNEIPSERANYVFYMLEE</sequence>
<evidence type="ECO:0000313" key="4">
    <source>
        <dbReference type="Proteomes" id="UP000590564"/>
    </source>
</evidence>
<organism evidence="1 3">
    <name type="scientific">Methanococcus maripaludis</name>
    <name type="common">Methanococcus deltae</name>
    <dbReference type="NCBI Taxonomy" id="39152"/>
    <lineage>
        <taxon>Archaea</taxon>
        <taxon>Methanobacteriati</taxon>
        <taxon>Methanobacteriota</taxon>
        <taxon>Methanomada group</taxon>
        <taxon>Methanococci</taxon>
        <taxon>Methanococcales</taxon>
        <taxon>Methanococcaceae</taxon>
        <taxon>Methanococcus</taxon>
    </lineage>
</organism>
<dbReference type="EMBL" id="JACHED010000004">
    <property type="protein sequence ID" value="MBB6497719.1"/>
    <property type="molecule type" value="Genomic_DNA"/>
</dbReference>
<gene>
    <name evidence="2" type="ORF">HNP96_001767</name>
    <name evidence="1" type="ORF">MMJJ_10500</name>
</gene>
<dbReference type="Gene3D" id="2.40.50.100">
    <property type="match status" value="1"/>
</dbReference>
<reference evidence="3" key="1">
    <citation type="journal article" date="2018" name="Genome Announc.">
        <title>Complete Genome Sequence of the Methanococcus maripaludis Type Strain JJ (DSM 2067), a Model for Selenoprotein Synthesis in Archaea.</title>
        <authorList>
            <person name="Poehlein A."/>
            <person name="Heym D."/>
            <person name="Quitzke V."/>
            <person name="Fersch J."/>
            <person name="Daniel R."/>
            <person name="Rother M."/>
        </authorList>
    </citation>
    <scope>NUCLEOTIDE SEQUENCE [LARGE SCALE GENOMIC DNA]</scope>
    <source>
        <strain evidence="3">DSM 2067</strain>
    </source>
</reference>
<dbReference type="GeneID" id="36102136"/>
<name>A0A2L1CAP0_METMI</name>
<dbReference type="Pfam" id="PF09891">
    <property type="entry name" value="DUF2118"/>
    <property type="match status" value="1"/>
</dbReference>
<protein>
    <submittedName>
        <fullName evidence="1">Uncharacterized protein</fullName>
    </submittedName>
</protein>
<dbReference type="RefSeq" id="WP_104837968.1">
    <property type="nucleotide sequence ID" value="NZ_CP026606.1"/>
</dbReference>
<dbReference type="Gene3D" id="2.40.128.400">
    <property type="match status" value="1"/>
</dbReference>
<dbReference type="Proteomes" id="UP000590564">
    <property type="component" value="Unassembled WGS sequence"/>
</dbReference>